<protein>
    <submittedName>
        <fullName evidence="5">Chitin-binding type-3 domain-containing protein</fullName>
    </submittedName>
</protein>
<name>A0A0N4YUN7_NIPBR</name>
<sequence length="696" mass="78389">MRLLLTATLLITLLLVDVESRIRCRRTPDGGCRRPKAPGPPPPREPLRVTWSSDGRHGTRYFEKDGRHFLETQQLIPIPGGKYEVRKNVIETTAPPTPVRHAHGHPPEENAPIQLDDTWFEPPGQNTFPKLFFSPHQGWREITEDEVRRIRQIRPLAEYDPLLTAPVEKLPPGIAYKDPTTGEFVDENGNYVNPLVERRVDNHGRVWVVQGGNWHLADDQRAPSYTSQEPRIEQGWILRDGKWHPHRAEQPAGAGRQPEQAPSGQDGRHIHEGRIQDGWIMLNGQWHPYDARHQPSAHGTQGVSQPSAPHPHTPEQRHPQPADQRQPYPHVQGLHSRHEGTIEQGWIFRGGRWHPHDGRHYQPHPSSAPSTAHGHQHHYGEHTEPQHIDRLDQEADTLLPENIAPVRSGDWVQRDGTWFYEPQGESQGTGEWVYKDGRWVFEYPGQQTVAQTNTVPEAVARGVRLETGGVQPNVVKVRKFHLPTDVEHEHRLVEKTKKIDNPEQEIANNTDTANDYTNWYYSFLDQGTTEATPEADDTIETNPEFEEEGSAQYFRDGEGDTVTFSEEGNIAPGSPHSSYFIREGNVGAMVYSESGDEGEGGERIAQASTDGGLPVNFPKMLSVDEFQHLQPSDHAIVPLAEGAAQLQCDGAAENEASGQYWLLRAEPCGEDSKEGRILLPNGEVLKFYGNPQLVHP</sequence>
<evidence type="ECO:0000256" key="1">
    <source>
        <dbReference type="SAM" id="MobiDB-lite"/>
    </source>
</evidence>
<keyword evidence="4" id="KW-1185">Reference proteome</keyword>
<evidence type="ECO:0000256" key="2">
    <source>
        <dbReference type="SAM" id="SignalP"/>
    </source>
</evidence>
<organism evidence="5">
    <name type="scientific">Nippostrongylus brasiliensis</name>
    <name type="common">Rat hookworm</name>
    <dbReference type="NCBI Taxonomy" id="27835"/>
    <lineage>
        <taxon>Eukaryota</taxon>
        <taxon>Metazoa</taxon>
        <taxon>Ecdysozoa</taxon>
        <taxon>Nematoda</taxon>
        <taxon>Chromadorea</taxon>
        <taxon>Rhabditida</taxon>
        <taxon>Rhabditina</taxon>
        <taxon>Rhabditomorpha</taxon>
        <taxon>Strongyloidea</taxon>
        <taxon>Heligmosomidae</taxon>
        <taxon>Nippostrongylus</taxon>
    </lineage>
</organism>
<dbReference type="AlphaFoldDB" id="A0A0N4YUN7"/>
<dbReference type="WBParaSite" id="NBR_0002095901-mRNA-1">
    <property type="protein sequence ID" value="NBR_0002095901-mRNA-1"/>
    <property type="gene ID" value="NBR_0002095901"/>
</dbReference>
<dbReference type="Proteomes" id="UP000271162">
    <property type="component" value="Unassembled WGS sequence"/>
</dbReference>
<gene>
    <name evidence="3" type="ORF">NBR_LOCUS20960</name>
</gene>
<proteinExistence type="predicted"/>
<dbReference type="OMA" id="HEHRRHE"/>
<reference evidence="5" key="1">
    <citation type="submission" date="2017-02" db="UniProtKB">
        <authorList>
            <consortium name="WormBaseParasite"/>
        </authorList>
    </citation>
    <scope>IDENTIFICATION</scope>
</reference>
<feature type="compositionally biased region" description="Polar residues" evidence="1">
    <location>
        <begin position="297"/>
        <end position="307"/>
    </location>
</feature>
<reference evidence="3 4" key="2">
    <citation type="submission" date="2018-11" db="EMBL/GenBank/DDBJ databases">
        <authorList>
            <consortium name="Pathogen Informatics"/>
        </authorList>
    </citation>
    <scope>NUCLEOTIDE SEQUENCE [LARGE SCALE GENOMIC DNA]</scope>
</reference>
<evidence type="ECO:0000313" key="4">
    <source>
        <dbReference type="Proteomes" id="UP000271162"/>
    </source>
</evidence>
<evidence type="ECO:0000313" key="3">
    <source>
        <dbReference type="EMBL" id="VDL84698.1"/>
    </source>
</evidence>
<feature type="region of interest" description="Disordered" evidence="1">
    <location>
        <begin position="289"/>
        <end position="333"/>
    </location>
</feature>
<evidence type="ECO:0000313" key="5">
    <source>
        <dbReference type="WBParaSite" id="NBR_0002095901-mRNA-1"/>
    </source>
</evidence>
<keyword evidence="2" id="KW-0732">Signal</keyword>
<accession>A0A0N4YUN7</accession>
<feature type="chain" id="PRO_5043126029" evidence="2">
    <location>
        <begin position="21"/>
        <end position="696"/>
    </location>
</feature>
<feature type="region of interest" description="Disordered" evidence="1">
    <location>
        <begin position="354"/>
        <end position="385"/>
    </location>
</feature>
<feature type="region of interest" description="Disordered" evidence="1">
    <location>
        <begin position="246"/>
        <end position="270"/>
    </location>
</feature>
<feature type="signal peptide" evidence="2">
    <location>
        <begin position="1"/>
        <end position="20"/>
    </location>
</feature>
<feature type="region of interest" description="Disordered" evidence="1">
    <location>
        <begin position="26"/>
        <end position="56"/>
    </location>
</feature>
<dbReference type="EMBL" id="UYSL01025730">
    <property type="protein sequence ID" value="VDL84698.1"/>
    <property type="molecule type" value="Genomic_DNA"/>
</dbReference>